<sequence>MSKVYVNPGVCGLETTILVEKSGRSDLKITLDTKCPYIKNMEPDLQELDAYTECFSKFGDSAVYESANRNCKHLACPVPSAIIKAIEVESGLALPREVQFIIEK</sequence>
<organism evidence="1 2">
    <name type="scientific">Alkalibacter rhizosphaerae</name>
    <dbReference type="NCBI Taxonomy" id="2815577"/>
    <lineage>
        <taxon>Bacteria</taxon>
        <taxon>Bacillati</taxon>
        <taxon>Bacillota</taxon>
        <taxon>Clostridia</taxon>
        <taxon>Eubacteriales</taxon>
        <taxon>Eubacteriaceae</taxon>
        <taxon>Alkalibacter</taxon>
    </lineage>
</organism>
<gene>
    <name evidence="1" type="ORF">J0B03_02440</name>
</gene>
<protein>
    <submittedName>
        <fullName evidence="1">Uncharacterized protein</fullName>
    </submittedName>
</protein>
<dbReference type="Pfam" id="PF22263">
    <property type="entry name" value="DUF6951"/>
    <property type="match status" value="1"/>
</dbReference>
<accession>A0A974XIG2</accession>
<proteinExistence type="predicted"/>
<evidence type="ECO:0000313" key="1">
    <source>
        <dbReference type="EMBL" id="QSX08958.1"/>
    </source>
</evidence>
<dbReference type="AlphaFoldDB" id="A0A974XIG2"/>
<dbReference type="InterPro" id="IPR054227">
    <property type="entry name" value="DUF6951"/>
</dbReference>
<dbReference type="EMBL" id="CP071444">
    <property type="protein sequence ID" value="QSX08958.1"/>
    <property type="molecule type" value="Genomic_DNA"/>
</dbReference>
<dbReference type="Proteomes" id="UP000663499">
    <property type="component" value="Chromosome"/>
</dbReference>
<dbReference type="KEGG" id="alka:J0B03_02440"/>
<name>A0A974XIG2_9FIRM</name>
<reference evidence="1" key="1">
    <citation type="submission" date="2021-03" db="EMBL/GenBank/DDBJ databases">
        <title>Alkalibacter marinus sp. nov., isolated from tidal flat sediment.</title>
        <authorList>
            <person name="Namirimu T."/>
            <person name="Yang J.-A."/>
            <person name="Yang S.-H."/>
            <person name="Kim Y.-J."/>
            <person name="Kwon K.K."/>
        </authorList>
    </citation>
    <scope>NUCLEOTIDE SEQUENCE</scope>
    <source>
        <strain evidence="1">ES005</strain>
    </source>
</reference>
<keyword evidence="2" id="KW-1185">Reference proteome</keyword>
<evidence type="ECO:0000313" key="2">
    <source>
        <dbReference type="Proteomes" id="UP000663499"/>
    </source>
</evidence>
<dbReference type="RefSeq" id="WP_207300299.1">
    <property type="nucleotide sequence ID" value="NZ_CP071444.1"/>
</dbReference>